<keyword evidence="7" id="KW-1185">Reference proteome</keyword>
<gene>
    <name evidence="6" type="ORF">C5F48_08100</name>
</gene>
<dbReference type="InterPro" id="IPR036155">
    <property type="entry name" value="Crypto/Photolyase_N_sf"/>
</dbReference>
<reference evidence="6 7" key="1">
    <citation type="submission" date="2018-03" db="EMBL/GenBank/DDBJ databases">
        <title>Cereibacter changlensis.</title>
        <authorList>
            <person name="Meyer T.E."/>
            <person name="Miller S."/>
            <person name="Lodha T."/>
            <person name="Gandham S."/>
            <person name="Chintalapati S."/>
            <person name="Chintalapati V.R."/>
        </authorList>
    </citation>
    <scope>NUCLEOTIDE SEQUENCE [LARGE SCALE GENOMIC DNA]</scope>
    <source>
        <strain evidence="6 7">JA139</strain>
    </source>
</reference>
<dbReference type="Pfam" id="PF03441">
    <property type="entry name" value="FAD_binding_7"/>
    <property type="match status" value="1"/>
</dbReference>
<dbReference type="PROSITE" id="PS51645">
    <property type="entry name" value="PHR_CRY_ALPHA_BETA"/>
    <property type="match status" value="1"/>
</dbReference>
<dbReference type="GO" id="GO:0009416">
    <property type="term" value="P:response to light stimulus"/>
    <property type="evidence" value="ECO:0007669"/>
    <property type="project" value="TreeGrafter"/>
</dbReference>
<dbReference type="SUPFAM" id="SSF48173">
    <property type="entry name" value="Cryptochrome/photolyase FAD-binding domain"/>
    <property type="match status" value="1"/>
</dbReference>
<keyword evidence="3 4" id="KW-0274">FAD</keyword>
<comment type="cofactor">
    <cofactor evidence="4">
        <name>FAD</name>
        <dbReference type="ChEBI" id="CHEBI:57692"/>
    </cofactor>
    <text evidence="4">Binds 1 FAD per subunit.</text>
</comment>
<dbReference type="PANTHER" id="PTHR11455">
    <property type="entry name" value="CRYPTOCHROME"/>
    <property type="match status" value="1"/>
</dbReference>
<sequence>MNVLIWFRRDLRVTDHPALAAAAGAPVLPLFIVDPAQWALPERSARQWDFVAETLTELREDLRRLGAPLAVRIGDPVTVLAKLCRLHKVGRILALAPRSAAERAEDRRVADWAREAGIAWEVVAEGEAETVALQAVSGVEPGPIPSARVLRLAEDRCAHRQAGGRGRGLLLLESFLGSRGEGYRDCDGPASGERGCSRLSPHLAWGALSRREVLAAVAARQAERPGGGWGRSLAAFQAALTRRAVEVAPDEDGDPALLAAFAAGETGLPFVDAGMRYLAATGWQTARMRGLLAAVAVQHLGLPEAAAGRVLARLSTDYDPAIHWAQMRRVAEGRIANPLALAEELDPAGSFTRRWLPELAPVPDARLQAPWKWVGAGRLLGRRYPEPVVDPASAARAARDRLRWRMAEEVLEGLDPPRRPGPAAQLRLDL</sequence>
<dbReference type="PANTHER" id="PTHR11455:SF9">
    <property type="entry name" value="CRYPTOCHROME CIRCADIAN CLOCK 5 ISOFORM X1"/>
    <property type="match status" value="1"/>
</dbReference>
<evidence type="ECO:0000259" key="5">
    <source>
        <dbReference type="PROSITE" id="PS51645"/>
    </source>
</evidence>
<dbReference type="Gene3D" id="1.25.40.80">
    <property type="match status" value="1"/>
</dbReference>
<evidence type="ECO:0000313" key="6">
    <source>
        <dbReference type="EMBL" id="PTE22256.1"/>
    </source>
</evidence>
<dbReference type="AlphaFoldDB" id="A0A2T4JWJ5"/>
<evidence type="ECO:0000313" key="7">
    <source>
        <dbReference type="Proteomes" id="UP000241010"/>
    </source>
</evidence>
<evidence type="ECO:0000256" key="4">
    <source>
        <dbReference type="PIRSR" id="PIRSR602081-1"/>
    </source>
</evidence>
<evidence type="ECO:0000256" key="3">
    <source>
        <dbReference type="ARBA" id="ARBA00022827"/>
    </source>
</evidence>
<evidence type="ECO:0000256" key="1">
    <source>
        <dbReference type="ARBA" id="ARBA00001932"/>
    </source>
</evidence>
<keyword evidence="2 4" id="KW-0285">Flavoprotein</keyword>
<proteinExistence type="predicted"/>
<dbReference type="RefSeq" id="WP_107663402.1">
    <property type="nucleotide sequence ID" value="NZ_PZKG01000026.1"/>
</dbReference>
<dbReference type="GO" id="GO:0003677">
    <property type="term" value="F:DNA binding"/>
    <property type="evidence" value="ECO:0007669"/>
    <property type="project" value="TreeGrafter"/>
</dbReference>
<dbReference type="OrthoDB" id="9772484at2"/>
<accession>A0A2T4JWJ5</accession>
<feature type="domain" description="Photolyase/cryptochrome alpha/beta" evidence="5">
    <location>
        <begin position="1"/>
        <end position="128"/>
    </location>
</feature>
<feature type="binding site" evidence="4">
    <location>
        <position position="183"/>
    </location>
    <ligand>
        <name>FAD</name>
        <dbReference type="ChEBI" id="CHEBI:57692"/>
    </ligand>
</feature>
<comment type="caution">
    <text evidence="6">The sequence shown here is derived from an EMBL/GenBank/DDBJ whole genome shotgun (WGS) entry which is preliminary data.</text>
</comment>
<dbReference type="InterPro" id="IPR036134">
    <property type="entry name" value="Crypto/Photolyase_FAD-like_sf"/>
</dbReference>
<organism evidence="6 7">
    <name type="scientific">Cereibacter changlensis JA139</name>
    <dbReference type="NCBI Taxonomy" id="1188249"/>
    <lineage>
        <taxon>Bacteria</taxon>
        <taxon>Pseudomonadati</taxon>
        <taxon>Pseudomonadota</taxon>
        <taxon>Alphaproteobacteria</taxon>
        <taxon>Rhodobacterales</taxon>
        <taxon>Paracoccaceae</taxon>
        <taxon>Cereibacter</taxon>
    </lineage>
</organism>
<dbReference type="Pfam" id="PF00875">
    <property type="entry name" value="DNA_photolyase"/>
    <property type="match status" value="1"/>
</dbReference>
<dbReference type="InterPro" id="IPR002081">
    <property type="entry name" value="Cryptochrome/DNA_photolyase_1"/>
</dbReference>
<dbReference type="Proteomes" id="UP000241010">
    <property type="component" value="Unassembled WGS sequence"/>
</dbReference>
<name>A0A2T4JWJ5_9RHOB</name>
<dbReference type="InterPro" id="IPR005101">
    <property type="entry name" value="Cryptochr/Photolyase_FAD-bd"/>
</dbReference>
<comment type="cofactor">
    <cofactor evidence="1">
        <name>(6R)-5,10-methylene-5,6,7,8-tetrahydrofolate</name>
        <dbReference type="ChEBI" id="CHEBI:15636"/>
    </cofactor>
</comment>
<dbReference type="GO" id="GO:0003904">
    <property type="term" value="F:deoxyribodipyrimidine photo-lyase activity"/>
    <property type="evidence" value="ECO:0007669"/>
    <property type="project" value="TreeGrafter"/>
</dbReference>
<dbReference type="InterPro" id="IPR006050">
    <property type="entry name" value="DNA_photolyase_N"/>
</dbReference>
<feature type="binding site" evidence="4">
    <location>
        <position position="229"/>
    </location>
    <ligand>
        <name>FAD</name>
        <dbReference type="ChEBI" id="CHEBI:57692"/>
    </ligand>
</feature>
<dbReference type="Gene3D" id="1.10.579.10">
    <property type="entry name" value="DNA Cyclobutane Dipyrimidine Photolyase, subunit A, domain 3"/>
    <property type="match status" value="1"/>
</dbReference>
<feature type="binding site" evidence="4">
    <location>
        <begin position="317"/>
        <end position="319"/>
    </location>
    <ligand>
        <name>FAD</name>
        <dbReference type="ChEBI" id="CHEBI:57692"/>
    </ligand>
</feature>
<protein>
    <submittedName>
        <fullName evidence="6">Deoxyribodipyrimidine photolyase</fullName>
    </submittedName>
</protein>
<dbReference type="Gene3D" id="3.40.50.620">
    <property type="entry name" value="HUPs"/>
    <property type="match status" value="1"/>
</dbReference>
<keyword evidence="6" id="KW-0456">Lyase</keyword>
<dbReference type="GO" id="GO:0071949">
    <property type="term" value="F:FAD binding"/>
    <property type="evidence" value="ECO:0007669"/>
    <property type="project" value="TreeGrafter"/>
</dbReference>
<evidence type="ECO:0000256" key="2">
    <source>
        <dbReference type="ARBA" id="ARBA00022630"/>
    </source>
</evidence>
<dbReference type="SUPFAM" id="SSF52425">
    <property type="entry name" value="Cryptochrome/photolyase, N-terminal domain"/>
    <property type="match status" value="1"/>
</dbReference>
<dbReference type="InterPro" id="IPR014729">
    <property type="entry name" value="Rossmann-like_a/b/a_fold"/>
</dbReference>
<dbReference type="EMBL" id="PZKG01000026">
    <property type="protein sequence ID" value="PTE22256.1"/>
    <property type="molecule type" value="Genomic_DNA"/>
</dbReference>